<accession>A0A2Z3YNP8</accession>
<dbReference type="AlphaFoldDB" id="A0A2Z3YNP8"/>
<name>A0A2Z3YNP8_9CORY</name>
<evidence type="ECO:0000313" key="8">
    <source>
        <dbReference type="Proteomes" id="UP000247696"/>
    </source>
</evidence>
<dbReference type="RefSeq" id="WP_110481341.1">
    <property type="nucleotide sequence ID" value="NZ_CP024988.1"/>
</dbReference>
<dbReference type="STRING" id="1737425.GCA_900049755_00067"/>
<gene>
    <name evidence="7" type="primary">ecfT</name>
    <name evidence="7" type="ORF">Csp1_12280</name>
</gene>
<dbReference type="KEGG" id="cpre:Csp1_12280"/>
<evidence type="ECO:0000256" key="3">
    <source>
        <dbReference type="ARBA" id="ARBA00022692"/>
    </source>
</evidence>
<evidence type="ECO:0000256" key="2">
    <source>
        <dbReference type="ARBA" id="ARBA00022475"/>
    </source>
</evidence>
<keyword evidence="2" id="KW-1003">Cell membrane</keyword>
<keyword evidence="5 6" id="KW-0472">Membrane</keyword>
<evidence type="ECO:0000256" key="1">
    <source>
        <dbReference type="ARBA" id="ARBA00004141"/>
    </source>
</evidence>
<dbReference type="PANTHER" id="PTHR34857:SF2">
    <property type="entry name" value="SLL0384 PROTEIN"/>
    <property type="match status" value="1"/>
</dbReference>
<dbReference type="InterPro" id="IPR003339">
    <property type="entry name" value="ABC/ECF_trnsptr_transmembrane"/>
</dbReference>
<feature type="transmembrane region" description="Helical" evidence="6">
    <location>
        <begin position="24"/>
        <end position="41"/>
    </location>
</feature>
<dbReference type="OrthoDB" id="509049at2"/>
<feature type="transmembrane region" description="Helical" evidence="6">
    <location>
        <begin position="97"/>
        <end position="116"/>
    </location>
</feature>
<dbReference type="GO" id="GO:0005886">
    <property type="term" value="C:plasma membrane"/>
    <property type="evidence" value="ECO:0007669"/>
    <property type="project" value="UniProtKB-ARBA"/>
</dbReference>
<dbReference type="CDD" id="cd16914">
    <property type="entry name" value="EcfT"/>
    <property type="match status" value="1"/>
</dbReference>
<comment type="subcellular location">
    <subcellularLocation>
        <location evidence="1">Membrane</location>
        <topology evidence="1">Multi-pass membrane protein</topology>
    </subcellularLocation>
</comment>
<dbReference type="Proteomes" id="UP000247696">
    <property type="component" value="Chromosome"/>
</dbReference>
<dbReference type="InterPro" id="IPR051611">
    <property type="entry name" value="ECF_transporter_component"/>
</dbReference>
<protein>
    <submittedName>
        <fullName evidence="7">Energy-coupling factor transporter transmembrane protein EcfT</fullName>
    </submittedName>
</protein>
<feature type="transmembrane region" description="Helical" evidence="6">
    <location>
        <begin position="74"/>
        <end position="91"/>
    </location>
</feature>
<keyword evidence="4 6" id="KW-1133">Transmembrane helix</keyword>
<proteinExistence type="predicted"/>
<organism evidence="7 8">
    <name type="scientific">Corynebacterium provencense</name>
    <dbReference type="NCBI Taxonomy" id="1737425"/>
    <lineage>
        <taxon>Bacteria</taxon>
        <taxon>Bacillati</taxon>
        <taxon>Actinomycetota</taxon>
        <taxon>Actinomycetes</taxon>
        <taxon>Mycobacteriales</taxon>
        <taxon>Corynebacteriaceae</taxon>
        <taxon>Corynebacterium</taxon>
    </lineage>
</organism>
<evidence type="ECO:0000256" key="6">
    <source>
        <dbReference type="SAM" id="Phobius"/>
    </source>
</evidence>
<reference evidence="8" key="1">
    <citation type="submission" date="2017-11" db="EMBL/GenBank/DDBJ databases">
        <title>Otitis media/interna in a cat caused by the recently described species Corynebacterium provencense.</title>
        <authorList>
            <person name="Kittl S."/>
            <person name="Brodard I."/>
            <person name="Rychener L."/>
            <person name="Jores J."/>
            <person name="Roosje P."/>
            <person name="Gobeli Brawand S."/>
        </authorList>
    </citation>
    <scope>NUCLEOTIDE SEQUENCE [LARGE SCALE GENOMIC DNA]</scope>
    <source>
        <strain evidence="8">17KM38</strain>
    </source>
</reference>
<evidence type="ECO:0000256" key="5">
    <source>
        <dbReference type="ARBA" id="ARBA00023136"/>
    </source>
</evidence>
<evidence type="ECO:0000313" key="7">
    <source>
        <dbReference type="EMBL" id="AWT26028.1"/>
    </source>
</evidence>
<dbReference type="EMBL" id="CP024988">
    <property type="protein sequence ID" value="AWT26028.1"/>
    <property type="molecule type" value="Genomic_DNA"/>
</dbReference>
<sequence length="210" mass="21546">MISPSRVPLGLYVPGDSPVHRTPPGVKIAVLTVYLIATAVLVDSWPVAAGCLAAVAVAATVVAGIPARILVRQMSGVLPVLAAVGLLLWWRGSGAEAATTVLVLAASVSAAVLVTLTTRVTAMLGTFDRVLAPLARVGVPVDQISLALTLTLRLIPLQVQMVGEVLDARKARGSRSAAFSPVAFGVPVIVRTILRARGVADALRARGAAD</sequence>
<dbReference type="Pfam" id="PF02361">
    <property type="entry name" value="CbiQ"/>
    <property type="match status" value="1"/>
</dbReference>
<feature type="transmembrane region" description="Helical" evidence="6">
    <location>
        <begin position="47"/>
        <end position="67"/>
    </location>
</feature>
<keyword evidence="8" id="KW-1185">Reference proteome</keyword>
<dbReference type="PANTHER" id="PTHR34857">
    <property type="entry name" value="SLL0384 PROTEIN"/>
    <property type="match status" value="1"/>
</dbReference>
<evidence type="ECO:0000256" key="4">
    <source>
        <dbReference type="ARBA" id="ARBA00022989"/>
    </source>
</evidence>
<keyword evidence="3 6" id="KW-0812">Transmembrane</keyword>